<evidence type="ECO:0000256" key="14">
    <source>
        <dbReference type="PROSITE-ProRule" id="PRU00560"/>
    </source>
</evidence>
<keyword evidence="4 14" id="KW-0378">Hydrolase</keyword>
<keyword evidence="2 14" id="KW-0547">Nucleotide-binding</keyword>
<evidence type="ECO:0000259" key="15">
    <source>
        <dbReference type="PROSITE" id="PS51198"/>
    </source>
</evidence>
<dbReference type="PROSITE" id="PS51198">
    <property type="entry name" value="UVRD_HELICASE_ATP_BIND"/>
    <property type="match status" value="1"/>
</dbReference>
<feature type="domain" description="UvrD-like helicase C-terminal" evidence="16">
    <location>
        <begin position="480"/>
        <end position="725"/>
    </location>
</feature>
<evidence type="ECO:0000256" key="1">
    <source>
        <dbReference type="ARBA" id="ARBA00022722"/>
    </source>
</evidence>
<dbReference type="EC" id="5.6.2.4" evidence="12"/>
<keyword evidence="9" id="KW-0234">DNA repair</keyword>
<dbReference type="Gene3D" id="3.90.320.10">
    <property type="match status" value="1"/>
</dbReference>
<evidence type="ECO:0000256" key="13">
    <source>
        <dbReference type="ARBA" id="ARBA00048988"/>
    </source>
</evidence>
<evidence type="ECO:0000256" key="12">
    <source>
        <dbReference type="ARBA" id="ARBA00034808"/>
    </source>
</evidence>
<dbReference type="GO" id="GO:0004527">
    <property type="term" value="F:exonuclease activity"/>
    <property type="evidence" value="ECO:0007669"/>
    <property type="project" value="UniProtKB-KW"/>
</dbReference>
<dbReference type="InterPro" id="IPR014016">
    <property type="entry name" value="UvrD-like_ATP-bd"/>
</dbReference>
<dbReference type="GO" id="GO:0005829">
    <property type="term" value="C:cytosol"/>
    <property type="evidence" value="ECO:0007669"/>
    <property type="project" value="TreeGrafter"/>
</dbReference>
<protein>
    <recommendedName>
        <fullName evidence="12">DNA 3'-5' helicase</fullName>
        <ecNumber evidence="12">5.6.2.4</ecNumber>
    </recommendedName>
</protein>
<dbReference type="InterPro" id="IPR000212">
    <property type="entry name" value="DNA_helicase_UvrD/REP"/>
</dbReference>
<dbReference type="GO" id="GO:0043138">
    <property type="term" value="F:3'-5' DNA helicase activity"/>
    <property type="evidence" value="ECO:0007669"/>
    <property type="project" value="UniProtKB-EC"/>
</dbReference>
<dbReference type="GO" id="GO:0016887">
    <property type="term" value="F:ATP hydrolysis activity"/>
    <property type="evidence" value="ECO:0007669"/>
    <property type="project" value="RHEA"/>
</dbReference>
<gene>
    <name evidence="17" type="ORF">FGM00_18695</name>
</gene>
<evidence type="ECO:0000256" key="9">
    <source>
        <dbReference type="ARBA" id="ARBA00023204"/>
    </source>
</evidence>
<keyword evidence="6" id="KW-0269">Exonuclease</keyword>
<dbReference type="RefSeq" id="WP_138854379.1">
    <property type="nucleotide sequence ID" value="NZ_CP040710.1"/>
</dbReference>
<evidence type="ECO:0000256" key="10">
    <source>
        <dbReference type="ARBA" id="ARBA00023235"/>
    </source>
</evidence>
<dbReference type="Pfam" id="PF13361">
    <property type="entry name" value="UvrD_C"/>
    <property type="match status" value="2"/>
</dbReference>
<evidence type="ECO:0000256" key="5">
    <source>
        <dbReference type="ARBA" id="ARBA00022806"/>
    </source>
</evidence>
<keyword evidence="5 14" id="KW-0347">Helicase</keyword>
<dbReference type="GO" id="GO:0005524">
    <property type="term" value="F:ATP binding"/>
    <property type="evidence" value="ECO:0007669"/>
    <property type="project" value="UniProtKB-UniRule"/>
</dbReference>
<feature type="binding site" evidence="14">
    <location>
        <begin position="11"/>
        <end position="18"/>
    </location>
    <ligand>
        <name>ATP</name>
        <dbReference type="ChEBI" id="CHEBI:30616"/>
    </ligand>
</feature>
<keyword evidence="3" id="KW-0227">DNA damage</keyword>
<dbReference type="OrthoDB" id="9810135at2"/>
<evidence type="ECO:0000256" key="4">
    <source>
        <dbReference type="ARBA" id="ARBA00022801"/>
    </source>
</evidence>
<evidence type="ECO:0000256" key="6">
    <source>
        <dbReference type="ARBA" id="ARBA00022839"/>
    </source>
</evidence>
<dbReference type="EMBL" id="CP040710">
    <property type="protein sequence ID" value="QCX02042.1"/>
    <property type="molecule type" value="Genomic_DNA"/>
</dbReference>
<accession>A0A5B7SV09</accession>
<organism evidence="17 18">
    <name type="scientific">Aggregatimonas sangjinii</name>
    <dbReference type="NCBI Taxonomy" id="2583587"/>
    <lineage>
        <taxon>Bacteria</taxon>
        <taxon>Pseudomonadati</taxon>
        <taxon>Bacteroidota</taxon>
        <taxon>Flavobacteriia</taxon>
        <taxon>Flavobacteriales</taxon>
        <taxon>Flavobacteriaceae</taxon>
        <taxon>Aggregatimonas</taxon>
    </lineage>
</organism>
<dbReference type="GO" id="GO:0000725">
    <property type="term" value="P:recombinational repair"/>
    <property type="evidence" value="ECO:0007669"/>
    <property type="project" value="TreeGrafter"/>
</dbReference>
<reference evidence="17 18" key="1">
    <citation type="submission" date="2019-05" db="EMBL/GenBank/DDBJ databases">
        <title>Genome sequencing of F202Z8.</title>
        <authorList>
            <person name="Kwon Y.M."/>
        </authorList>
    </citation>
    <scope>NUCLEOTIDE SEQUENCE [LARGE SCALE GENOMIC DNA]</scope>
    <source>
        <strain evidence="17 18">F202Z8</strain>
    </source>
</reference>
<dbReference type="PROSITE" id="PS51217">
    <property type="entry name" value="UVRD_HELICASE_CTER"/>
    <property type="match status" value="1"/>
</dbReference>
<keyword evidence="10" id="KW-0413">Isomerase</keyword>
<name>A0A5B7SV09_9FLAO</name>
<evidence type="ECO:0000256" key="8">
    <source>
        <dbReference type="ARBA" id="ARBA00023125"/>
    </source>
</evidence>
<dbReference type="Pfam" id="PF00580">
    <property type="entry name" value="UvrD-helicase"/>
    <property type="match status" value="1"/>
</dbReference>
<evidence type="ECO:0000256" key="11">
    <source>
        <dbReference type="ARBA" id="ARBA00034617"/>
    </source>
</evidence>
<keyword evidence="7 14" id="KW-0067">ATP-binding</keyword>
<dbReference type="SUPFAM" id="SSF52540">
    <property type="entry name" value="P-loop containing nucleoside triphosphate hydrolases"/>
    <property type="match status" value="1"/>
</dbReference>
<dbReference type="Gene3D" id="3.40.50.300">
    <property type="entry name" value="P-loop containing nucleotide triphosphate hydrolases"/>
    <property type="match status" value="4"/>
</dbReference>
<feature type="domain" description="UvrD-like helicase ATP-binding" evidence="15">
    <location>
        <begin position="1"/>
        <end position="468"/>
    </location>
</feature>
<evidence type="ECO:0000256" key="2">
    <source>
        <dbReference type="ARBA" id="ARBA00022741"/>
    </source>
</evidence>
<sequence>MNESPFKIYNASAGSGKTHTLTKEYLKIILTSKGGYRQILALTFTNKAVDEMKSRILESLFEFSNTDSVTHASPLFLDVQKELDLDTEVLRKRAGETLKDILHNYAFFDVSTLDKFTHRLIRTFAKDLKIPQNFEVVLDKDLLLNEAVSRLILKAGQDPLLTEVLLDFALEKIEDDKSWDIGLDLIGIGGLLFEENHKKQLEKYGSKSIADFLDLKKLLKTRIAGSEAKMKKASVSALELIKENNLEFSDFSSSYFPKFMLKISNGGFDIDFGAKWKQNFDDAPLYAKKCDESTKLVLDSLHQDFSILFGLIQNAFSEYSLLRNAYRSIVPLTVLNSIQQEIKTLQEERDQLSISEFNTIISKEIKNQPAPFIYERLGEKYRHYFIDEFQDTSVMQWENLQPLIDNALAGYDENGHTGSLFLVGDTKQAIYRWRGGRAEQFLKLTSGQDNPFVIAPAVKMLKTNYRSQAEIIKFNNDFFQNISQFLNKPVYNALFVEGNKQLQNAKEGGYVEMRFLDEDDVDDKDDLYGNAVLETINKVDPKGKAYGDICILVRSNKHGVALADFLTQNKVQVISTESLLINSSEKVRFLIALLRYQSMPNDPAVRYEILSFLSKGKNKRHELITAHLNQLNTFLANTYGLDMSFMRKQSVYDGLELAIKQFDLAPDNDVYLISLLDTVLDVENKDGAGVQTFLEYWDKKKEKLSLSAPATSNAVRIMTIHKAKGLEFPVVIFPYANEDIYRRFRKNMWLPVDPEDFNGFSTLLISEKKEVLQYGAIAAERYTEEEQKMELDAFNLLYVALTRAEKALFIISKKEIASNGAHNASHYSGLFIHYLKEKGLWDGNQEIYGFGTFSRLEETSLRAPKSVPFQYTFKNRPGFSILAAAGSLWDTERETAIAQGNLIHTILSHVETKDDVEAALAFFSRRGDIPPETFQEVRDTINKIVAHPQLKPYYKEGLIVKNEKDIITQKGKLLRPDRLVFEGNEVTVIDYKTGKGDPTYHQQLYEYADALEEMGYLVARKIIVYSNTVILPEFI</sequence>
<dbReference type="KEGG" id="asag:FGM00_18695"/>
<keyword evidence="18" id="KW-1185">Reference proteome</keyword>
<evidence type="ECO:0000259" key="16">
    <source>
        <dbReference type="PROSITE" id="PS51217"/>
    </source>
</evidence>
<proteinExistence type="predicted"/>
<keyword evidence="1" id="KW-0540">Nuclease</keyword>
<evidence type="ECO:0000313" key="17">
    <source>
        <dbReference type="EMBL" id="QCX02042.1"/>
    </source>
</evidence>
<dbReference type="PANTHER" id="PTHR11070:SF67">
    <property type="entry name" value="DNA 3'-5' HELICASE"/>
    <property type="match status" value="1"/>
</dbReference>
<dbReference type="Proteomes" id="UP000310017">
    <property type="component" value="Chromosome"/>
</dbReference>
<dbReference type="InterPro" id="IPR027417">
    <property type="entry name" value="P-loop_NTPase"/>
</dbReference>
<dbReference type="InterPro" id="IPR011604">
    <property type="entry name" value="PDDEXK-like_dom_sf"/>
</dbReference>
<keyword evidence="8" id="KW-0238">DNA-binding</keyword>
<evidence type="ECO:0000313" key="18">
    <source>
        <dbReference type="Proteomes" id="UP000310017"/>
    </source>
</evidence>
<evidence type="ECO:0000256" key="3">
    <source>
        <dbReference type="ARBA" id="ARBA00022763"/>
    </source>
</evidence>
<evidence type="ECO:0000256" key="7">
    <source>
        <dbReference type="ARBA" id="ARBA00022840"/>
    </source>
</evidence>
<dbReference type="PANTHER" id="PTHR11070">
    <property type="entry name" value="UVRD / RECB / PCRA DNA HELICASE FAMILY MEMBER"/>
    <property type="match status" value="1"/>
</dbReference>
<comment type="catalytic activity">
    <reaction evidence="11">
        <text>Couples ATP hydrolysis with the unwinding of duplex DNA by translocating in the 3'-5' direction.</text>
        <dbReference type="EC" id="5.6.2.4"/>
    </reaction>
</comment>
<dbReference type="AlphaFoldDB" id="A0A5B7SV09"/>
<dbReference type="GO" id="GO:0003677">
    <property type="term" value="F:DNA binding"/>
    <property type="evidence" value="ECO:0007669"/>
    <property type="project" value="UniProtKB-KW"/>
</dbReference>
<comment type="catalytic activity">
    <reaction evidence="13">
        <text>ATP + H2O = ADP + phosphate + H(+)</text>
        <dbReference type="Rhea" id="RHEA:13065"/>
        <dbReference type="ChEBI" id="CHEBI:15377"/>
        <dbReference type="ChEBI" id="CHEBI:15378"/>
        <dbReference type="ChEBI" id="CHEBI:30616"/>
        <dbReference type="ChEBI" id="CHEBI:43474"/>
        <dbReference type="ChEBI" id="CHEBI:456216"/>
        <dbReference type="EC" id="5.6.2.4"/>
    </reaction>
</comment>
<dbReference type="InterPro" id="IPR014017">
    <property type="entry name" value="DNA_helicase_UvrD-like_C"/>
</dbReference>